<feature type="transmembrane region" description="Helical" evidence="1">
    <location>
        <begin position="12"/>
        <end position="32"/>
    </location>
</feature>
<organism evidence="2 3">
    <name type="scientific">Siphonobacter curvatus</name>
    <dbReference type="NCBI Taxonomy" id="2094562"/>
    <lineage>
        <taxon>Bacteria</taxon>
        <taxon>Pseudomonadati</taxon>
        <taxon>Bacteroidota</taxon>
        <taxon>Cytophagia</taxon>
        <taxon>Cytophagales</taxon>
        <taxon>Cytophagaceae</taxon>
        <taxon>Siphonobacter</taxon>
    </lineage>
</organism>
<evidence type="ECO:0000256" key="1">
    <source>
        <dbReference type="SAM" id="Phobius"/>
    </source>
</evidence>
<evidence type="ECO:0008006" key="4">
    <source>
        <dbReference type="Google" id="ProtNLM"/>
    </source>
</evidence>
<evidence type="ECO:0000313" key="3">
    <source>
        <dbReference type="Proteomes" id="UP000239590"/>
    </source>
</evidence>
<dbReference type="RefSeq" id="WP_104709729.1">
    <property type="nucleotide sequence ID" value="NZ_PTRA01000001.1"/>
</dbReference>
<sequence>MSDFLSKKFWILPAWVLLLLITVVPIIALSFYNHPSAADDFCFAYMARDYGIWWSTQFYYEQWSGRYLANVLFHVTPLFANGFWYFKVLPIVYLLTTFWSLYALVGVLFKVSPAHKFMITAALVIAYVLQMASLAEGFYWATVSYTYILPQILTTFLLVILSKAYESRSAVAANGWLFLAAVFIVGIVGLCEMFVILLGGLLGSFLLYQLLFNRKLDLRLVFLLVVTLVSSYFILQSPGSKVRQHANPLGGNLVFSLPISFRTTAELALHWMPLILIFVVFWLVWLAHREDQAFRSYLRIRPWAGWLVWAGLTPLLFFPYFYGVGMDEVPVRITNTVYYFYLTGLFYNLTVSVLWLRETKGLEVAQPAILKALLVLALLAVPVAYAFNKNFRMMTRDLTTGTAAQYDRELTERYAYIRQSKQDTVTIAPLQHVPASLFTEDIKDNTTHLWNKCESQFFGKKALILQTKE</sequence>
<feature type="transmembrane region" description="Helical" evidence="1">
    <location>
        <begin position="306"/>
        <end position="325"/>
    </location>
</feature>
<gene>
    <name evidence="2" type="ORF">C5O19_02270</name>
</gene>
<feature type="transmembrane region" description="Helical" evidence="1">
    <location>
        <begin position="177"/>
        <end position="206"/>
    </location>
</feature>
<dbReference type="Proteomes" id="UP000239590">
    <property type="component" value="Unassembled WGS sequence"/>
</dbReference>
<proteinExistence type="predicted"/>
<dbReference type="AlphaFoldDB" id="A0A2S7ILC1"/>
<keyword evidence="1" id="KW-0472">Membrane</keyword>
<feature type="transmembrane region" description="Helical" evidence="1">
    <location>
        <begin position="368"/>
        <end position="387"/>
    </location>
</feature>
<name>A0A2S7ILC1_9BACT</name>
<feature type="transmembrane region" description="Helical" evidence="1">
    <location>
        <begin position="121"/>
        <end position="141"/>
    </location>
</feature>
<feature type="transmembrane region" description="Helical" evidence="1">
    <location>
        <begin position="147"/>
        <end position="165"/>
    </location>
</feature>
<keyword evidence="1" id="KW-0812">Transmembrane</keyword>
<dbReference type="OrthoDB" id="1081881at2"/>
<feature type="transmembrane region" description="Helical" evidence="1">
    <location>
        <begin position="267"/>
        <end position="286"/>
    </location>
</feature>
<keyword evidence="1" id="KW-1133">Transmembrane helix</keyword>
<evidence type="ECO:0000313" key="2">
    <source>
        <dbReference type="EMBL" id="PQA58517.1"/>
    </source>
</evidence>
<comment type="caution">
    <text evidence="2">The sequence shown here is derived from an EMBL/GenBank/DDBJ whole genome shotgun (WGS) entry which is preliminary data.</text>
</comment>
<accession>A0A2S7ILC1</accession>
<dbReference type="EMBL" id="PTRA01000001">
    <property type="protein sequence ID" value="PQA58517.1"/>
    <property type="molecule type" value="Genomic_DNA"/>
</dbReference>
<reference evidence="3" key="1">
    <citation type="submission" date="2018-02" db="EMBL/GenBank/DDBJ databases">
        <title>Genome sequencing of Solimonas sp. HR-BB.</title>
        <authorList>
            <person name="Lee Y."/>
            <person name="Jeon C.O."/>
        </authorList>
    </citation>
    <scope>NUCLEOTIDE SEQUENCE [LARGE SCALE GENOMIC DNA]</scope>
    <source>
        <strain evidence="3">HR-U</strain>
    </source>
</reference>
<keyword evidence="3" id="KW-1185">Reference proteome</keyword>
<feature type="transmembrane region" description="Helical" evidence="1">
    <location>
        <begin position="337"/>
        <end position="356"/>
    </location>
</feature>
<feature type="transmembrane region" description="Helical" evidence="1">
    <location>
        <begin position="91"/>
        <end position="109"/>
    </location>
</feature>
<feature type="transmembrane region" description="Helical" evidence="1">
    <location>
        <begin position="218"/>
        <end position="235"/>
    </location>
</feature>
<protein>
    <recommendedName>
        <fullName evidence="4">Glycosyltransferase RgtA/B/C/D-like domain-containing protein</fullName>
    </recommendedName>
</protein>